<gene>
    <name evidence="1" type="ORF">CR164_00975</name>
</gene>
<sequence>MTDNDKPKNFKISEGVRKIWEDPTVRETRRQRYGVSVLRNRVSIGEYTSLYQAFKALGLPEKKHIPFRNKLKQAGSLPFYDGDNIYAFTIIPSLKK</sequence>
<keyword evidence="2" id="KW-1185">Reference proteome</keyword>
<dbReference type="RefSeq" id="WP_110022046.1">
    <property type="nucleotide sequence ID" value="NZ_PDNZ01000001.1"/>
</dbReference>
<dbReference type="AlphaFoldDB" id="A0A317T8W9"/>
<protein>
    <submittedName>
        <fullName evidence="1">Uncharacterized protein</fullName>
    </submittedName>
</protein>
<dbReference type="EMBL" id="PDNZ01000001">
    <property type="protein sequence ID" value="PWW83164.1"/>
    <property type="molecule type" value="Genomic_DNA"/>
</dbReference>
<dbReference type="OrthoDB" id="598472at2"/>
<organism evidence="1 2">
    <name type="scientific">Prosthecochloris marina</name>
    <dbReference type="NCBI Taxonomy" id="2017681"/>
    <lineage>
        <taxon>Bacteria</taxon>
        <taxon>Pseudomonadati</taxon>
        <taxon>Chlorobiota</taxon>
        <taxon>Chlorobiia</taxon>
        <taxon>Chlorobiales</taxon>
        <taxon>Chlorobiaceae</taxon>
        <taxon>Prosthecochloris</taxon>
    </lineage>
</organism>
<reference evidence="2" key="1">
    <citation type="submission" date="2017-10" db="EMBL/GenBank/DDBJ databases">
        <authorList>
            <person name="Gaisin V.A."/>
            <person name="Rysina M.S."/>
            <person name="Grouzdev D.S."/>
        </authorList>
    </citation>
    <scope>NUCLEOTIDE SEQUENCE [LARGE SCALE GENOMIC DNA]</scope>
    <source>
        <strain evidence="2">V1</strain>
    </source>
</reference>
<comment type="caution">
    <text evidence="1">The sequence shown here is derived from an EMBL/GenBank/DDBJ whole genome shotgun (WGS) entry which is preliminary data.</text>
</comment>
<evidence type="ECO:0000313" key="1">
    <source>
        <dbReference type="EMBL" id="PWW83164.1"/>
    </source>
</evidence>
<evidence type="ECO:0000313" key="2">
    <source>
        <dbReference type="Proteomes" id="UP000246278"/>
    </source>
</evidence>
<proteinExistence type="predicted"/>
<name>A0A317T8W9_9CHLB</name>
<accession>A0A317T8W9</accession>
<dbReference type="Proteomes" id="UP000246278">
    <property type="component" value="Unassembled WGS sequence"/>
</dbReference>